<comment type="caution">
    <text evidence="1">The sequence shown here is derived from an EMBL/GenBank/DDBJ whole genome shotgun (WGS) entry which is preliminary data.</text>
</comment>
<gene>
    <name evidence="1" type="ORF">WMO40_14295</name>
</gene>
<sequence>MFIYYRNMRTKDENKIISIHNAIFDLGIEIGYQNLSIAKIAKKANVSPATVYIYYKDKEDMFSTLYLKVKDIIDSNLFQNVNSEQPFKLQLETILKNHVQAIMAYPKESVFMKYINSNPSLISKEAYEEGMKKAAYLYQLYEEGVEKRVIKNVSKELIIALTFGPLNHLLEQHYYAQTKMSEEEINQTIEMSWDAIKA</sequence>
<accession>A0ACC6SFN5</accession>
<keyword evidence="2" id="KW-1185">Reference proteome</keyword>
<dbReference type="EMBL" id="JBBMEW010000012">
    <property type="protein sequence ID" value="MEQ2527874.1"/>
    <property type="molecule type" value="Genomic_DNA"/>
</dbReference>
<protein>
    <submittedName>
        <fullName evidence="1">TetR/AcrR family transcriptional regulator</fullName>
    </submittedName>
</protein>
<organism evidence="1 2">
    <name type="scientific">Robertmurraya yapensis</name>
    <name type="common">ex Hitch et al 2024</name>
    <dbReference type="NCBI Taxonomy" id="3133160"/>
    <lineage>
        <taxon>Bacteria</taxon>
        <taxon>Bacillati</taxon>
        <taxon>Bacillota</taxon>
        <taxon>Bacilli</taxon>
        <taxon>Bacillales</taxon>
        <taxon>Bacillaceae</taxon>
        <taxon>Robertmurraya</taxon>
    </lineage>
</organism>
<dbReference type="Proteomes" id="UP001439875">
    <property type="component" value="Unassembled WGS sequence"/>
</dbReference>
<evidence type="ECO:0000313" key="1">
    <source>
        <dbReference type="EMBL" id="MEQ2527874.1"/>
    </source>
</evidence>
<proteinExistence type="predicted"/>
<name>A0ACC6SFN5_9BACI</name>
<evidence type="ECO:0000313" key="2">
    <source>
        <dbReference type="Proteomes" id="UP001439875"/>
    </source>
</evidence>
<reference evidence="1" key="1">
    <citation type="submission" date="2024-03" db="EMBL/GenBank/DDBJ databases">
        <title>Human intestinal bacterial collection.</title>
        <authorList>
            <person name="Pauvert C."/>
            <person name="Hitch T.C.A."/>
            <person name="Clavel T."/>
        </authorList>
    </citation>
    <scope>NUCLEOTIDE SEQUENCE</scope>
    <source>
        <strain evidence="1">CLA-AA-H227</strain>
    </source>
</reference>